<dbReference type="InterPro" id="IPR051270">
    <property type="entry name" value="Tyrosine-tRNA_ligase_regulator"/>
</dbReference>
<evidence type="ECO:0000259" key="5">
    <source>
        <dbReference type="PROSITE" id="PS50405"/>
    </source>
</evidence>
<gene>
    <name evidence="7" type="ORF">SmJEL517_g01635</name>
</gene>
<evidence type="ECO:0000259" key="6">
    <source>
        <dbReference type="PROSITE" id="PS50886"/>
    </source>
</evidence>
<dbReference type="InterPro" id="IPR036282">
    <property type="entry name" value="Glutathione-S-Trfase_C_sf"/>
</dbReference>
<dbReference type="Pfam" id="PF21972">
    <property type="entry name" value="Arc1p_N_like"/>
    <property type="match status" value="1"/>
</dbReference>
<evidence type="ECO:0000256" key="1">
    <source>
        <dbReference type="ARBA" id="ARBA00022555"/>
    </source>
</evidence>
<dbReference type="SUPFAM" id="SSF50249">
    <property type="entry name" value="Nucleic acid-binding proteins"/>
    <property type="match status" value="1"/>
</dbReference>
<dbReference type="STRING" id="1806994.A0A507CE31"/>
<organism evidence="7 8">
    <name type="scientific">Synchytrium microbalum</name>
    <dbReference type="NCBI Taxonomy" id="1806994"/>
    <lineage>
        <taxon>Eukaryota</taxon>
        <taxon>Fungi</taxon>
        <taxon>Fungi incertae sedis</taxon>
        <taxon>Chytridiomycota</taxon>
        <taxon>Chytridiomycota incertae sedis</taxon>
        <taxon>Chytridiomycetes</taxon>
        <taxon>Synchytriales</taxon>
        <taxon>Synchytriaceae</taxon>
        <taxon>Synchytrium</taxon>
    </lineage>
</organism>
<dbReference type="GO" id="GO:0017102">
    <property type="term" value="C:methionyl glutamyl tRNA synthetase complex"/>
    <property type="evidence" value="ECO:0007669"/>
    <property type="project" value="TreeGrafter"/>
</dbReference>
<proteinExistence type="predicted"/>
<dbReference type="Gene3D" id="2.40.50.140">
    <property type="entry name" value="Nucleic acid-binding proteins"/>
    <property type="match status" value="1"/>
</dbReference>
<feature type="region of interest" description="Disordered" evidence="4">
    <location>
        <begin position="215"/>
        <end position="294"/>
    </location>
</feature>
<protein>
    <recommendedName>
        <fullName evidence="9">tRNA-binding domain-containing protein</fullName>
    </recommendedName>
</protein>
<sequence>MRDEYDSQTGLTRAQTSSQQARFMISGVSRLATTRSLSLAATSSRVMTDYSTTLVSDLLGFTDSNKANKQALPSSPVAAMHQMVLNAGKDEWLGASTEDKAEVFQWMSTAQKTIIPSLQVADKRDAVFMDLNTHLTKRTFIVSNQPTVADISLFAALHIPMKRFAPTLQDQAPNLVRWFDLIQHLVHSAQLNPHGHHVSIPLVVIDTNATRDVGTVEQNAKSQKKVEKGDAKGDDKAAEKGKKKEAAAAPKAEDKKEVKKEAAAAPAKEKGKEKVEKKAASSVPPEAAGGDDVVDPSKVDIRVGLIRKVEKHKDADTLYVEEVDLGTETRTVVSGLVKYIPDANDLLNKQCLFVCNLKPAKMRGVESQAMLLACTDPVSGKLELLAPPAGSKPGDKAFWENYPGTPEAQLNPKKKTWEGIVPLLKTDAQKRATFTGPDGKIGILKTDKGDVTVPSIVGGGIR</sequence>
<dbReference type="InterPro" id="IPR002547">
    <property type="entry name" value="tRNA-bd_dom"/>
</dbReference>
<dbReference type="CDD" id="cd02799">
    <property type="entry name" value="tRNA_bind_EMAP-II_like"/>
    <property type="match status" value="1"/>
</dbReference>
<dbReference type="SUPFAM" id="SSF47616">
    <property type="entry name" value="GST C-terminal domain-like"/>
    <property type="match status" value="1"/>
</dbReference>
<dbReference type="PROSITE" id="PS50886">
    <property type="entry name" value="TRBD"/>
    <property type="match status" value="1"/>
</dbReference>
<dbReference type="GO" id="GO:0000049">
    <property type="term" value="F:tRNA binding"/>
    <property type="evidence" value="ECO:0007669"/>
    <property type="project" value="UniProtKB-UniRule"/>
</dbReference>
<reference evidence="7 8" key="1">
    <citation type="journal article" date="2019" name="Sci. Rep.">
        <title>Comparative genomics of chytrid fungi reveal insights into the obligate biotrophic and pathogenic lifestyle of Synchytrium endobioticum.</title>
        <authorList>
            <person name="van de Vossenberg B.T.L.H."/>
            <person name="Warris S."/>
            <person name="Nguyen H.D.T."/>
            <person name="van Gent-Pelzer M.P.E."/>
            <person name="Joly D.L."/>
            <person name="van de Geest H.C."/>
            <person name="Bonants P.J.M."/>
            <person name="Smith D.S."/>
            <person name="Levesque C.A."/>
            <person name="van der Lee T.A.J."/>
        </authorList>
    </citation>
    <scope>NUCLEOTIDE SEQUENCE [LARGE SCALE GENOMIC DNA]</scope>
    <source>
        <strain evidence="7 8">JEL517</strain>
    </source>
</reference>
<dbReference type="InterPro" id="IPR010987">
    <property type="entry name" value="Glutathione-S-Trfase_C-like"/>
</dbReference>
<evidence type="ECO:0008006" key="9">
    <source>
        <dbReference type="Google" id="ProtNLM"/>
    </source>
</evidence>
<dbReference type="Pfam" id="PF01588">
    <property type="entry name" value="tRNA_bind"/>
    <property type="match status" value="1"/>
</dbReference>
<dbReference type="GeneID" id="42002860"/>
<feature type="domain" description="TRNA-binding" evidence="6">
    <location>
        <begin position="295"/>
        <end position="398"/>
    </location>
</feature>
<dbReference type="OrthoDB" id="19141at2759"/>
<dbReference type="PROSITE" id="PS50405">
    <property type="entry name" value="GST_CTER"/>
    <property type="match status" value="1"/>
</dbReference>
<dbReference type="Proteomes" id="UP000319731">
    <property type="component" value="Unassembled WGS sequence"/>
</dbReference>
<feature type="domain" description="GST C-terminal" evidence="5">
    <location>
        <begin position="74"/>
        <end position="202"/>
    </location>
</feature>
<comment type="caution">
    <text evidence="7">The sequence shown here is derived from an EMBL/GenBank/DDBJ whole genome shotgun (WGS) entry which is preliminary data.</text>
</comment>
<dbReference type="EMBL" id="QEAO01000005">
    <property type="protein sequence ID" value="TPX36184.1"/>
    <property type="molecule type" value="Genomic_DNA"/>
</dbReference>
<dbReference type="InterPro" id="IPR012340">
    <property type="entry name" value="NA-bd_OB-fold"/>
</dbReference>
<evidence type="ECO:0000313" key="7">
    <source>
        <dbReference type="EMBL" id="TPX36184.1"/>
    </source>
</evidence>
<dbReference type="InterPro" id="IPR053836">
    <property type="entry name" value="Arc1-like_N"/>
</dbReference>
<keyword evidence="1 3" id="KW-0820">tRNA-binding</keyword>
<dbReference type="AlphaFoldDB" id="A0A507CE31"/>
<name>A0A507CE31_9FUNG</name>
<dbReference type="RefSeq" id="XP_031026497.1">
    <property type="nucleotide sequence ID" value="XM_031167563.1"/>
</dbReference>
<evidence type="ECO:0000256" key="2">
    <source>
        <dbReference type="ARBA" id="ARBA00022884"/>
    </source>
</evidence>
<dbReference type="PANTHER" id="PTHR11586:SF33">
    <property type="entry name" value="AMINOACYL TRNA SYNTHASE COMPLEX-INTERACTING MULTIFUNCTIONAL PROTEIN 1"/>
    <property type="match status" value="1"/>
</dbReference>
<keyword evidence="2 3" id="KW-0694">RNA-binding</keyword>
<feature type="compositionally biased region" description="Basic and acidic residues" evidence="4">
    <location>
        <begin position="224"/>
        <end position="279"/>
    </location>
</feature>
<evidence type="ECO:0000313" key="8">
    <source>
        <dbReference type="Proteomes" id="UP000319731"/>
    </source>
</evidence>
<evidence type="ECO:0000256" key="4">
    <source>
        <dbReference type="SAM" id="MobiDB-lite"/>
    </source>
</evidence>
<keyword evidence="8" id="KW-1185">Reference proteome</keyword>
<dbReference type="Gene3D" id="1.20.1050.10">
    <property type="match status" value="1"/>
</dbReference>
<evidence type="ECO:0000256" key="3">
    <source>
        <dbReference type="PROSITE-ProRule" id="PRU00209"/>
    </source>
</evidence>
<accession>A0A507CE31</accession>
<dbReference type="PANTHER" id="PTHR11586">
    <property type="entry name" value="TRNA-AMINOACYLATION COFACTOR ARC1 FAMILY MEMBER"/>
    <property type="match status" value="1"/>
</dbReference>